<sequence>MYLTPWLNRAEKSQEICFTLGNATKRECTTQLPSTSLESRKSSREDVHPECVRQSQIWRHIKVKLCDTAKRSSSWLVWSRTSMWTSSQGSSREGRYPSALQTVGIVDFVKLYRKRVRRHIRGDADPAEKAWKSASEPPLLPKLEVVNLSSMYTGDDFAYRRNARHAIKVSSQVNSCRRGRLTTSWPGLNCTSDGRQWQRANFWRDGMLWRISMNTVYNGRFSASEDKVVRLWNSFHEALVVIDSLGSRHSISGARVARRSDN</sequence>
<gene>
    <name evidence="1" type="ORF">BDN71DRAFT_1498262</name>
</gene>
<reference evidence="1" key="1">
    <citation type="submission" date="2020-11" db="EMBL/GenBank/DDBJ databases">
        <authorList>
            <consortium name="DOE Joint Genome Institute"/>
            <person name="Ahrendt S."/>
            <person name="Riley R."/>
            <person name="Andreopoulos W."/>
            <person name="Labutti K."/>
            <person name="Pangilinan J."/>
            <person name="Ruiz-Duenas F.J."/>
            <person name="Barrasa J.M."/>
            <person name="Sanchez-Garcia M."/>
            <person name="Camarero S."/>
            <person name="Miyauchi S."/>
            <person name="Serrano A."/>
            <person name="Linde D."/>
            <person name="Babiker R."/>
            <person name="Drula E."/>
            <person name="Ayuso-Fernandez I."/>
            <person name="Pacheco R."/>
            <person name="Padilla G."/>
            <person name="Ferreira P."/>
            <person name="Barriuso J."/>
            <person name="Kellner H."/>
            <person name="Castanera R."/>
            <person name="Alfaro M."/>
            <person name="Ramirez L."/>
            <person name="Pisabarro A.G."/>
            <person name="Kuo A."/>
            <person name="Tritt A."/>
            <person name="Lipzen A."/>
            <person name="He G."/>
            <person name="Yan M."/>
            <person name="Ng V."/>
            <person name="Cullen D."/>
            <person name="Martin F."/>
            <person name="Rosso M.-N."/>
            <person name="Henrissat B."/>
            <person name="Hibbett D."/>
            <person name="Martinez A.T."/>
            <person name="Grigoriev I.V."/>
        </authorList>
    </citation>
    <scope>NUCLEOTIDE SEQUENCE</scope>
    <source>
        <strain evidence="1">ATCC 90797</strain>
    </source>
</reference>
<evidence type="ECO:0000313" key="2">
    <source>
        <dbReference type="Proteomes" id="UP000807025"/>
    </source>
</evidence>
<organism evidence="1 2">
    <name type="scientific">Pleurotus eryngii</name>
    <name type="common">Boletus of the steppes</name>
    <dbReference type="NCBI Taxonomy" id="5323"/>
    <lineage>
        <taxon>Eukaryota</taxon>
        <taxon>Fungi</taxon>
        <taxon>Dikarya</taxon>
        <taxon>Basidiomycota</taxon>
        <taxon>Agaricomycotina</taxon>
        <taxon>Agaricomycetes</taxon>
        <taxon>Agaricomycetidae</taxon>
        <taxon>Agaricales</taxon>
        <taxon>Pleurotineae</taxon>
        <taxon>Pleurotaceae</taxon>
        <taxon>Pleurotus</taxon>
    </lineage>
</organism>
<comment type="caution">
    <text evidence="1">The sequence shown here is derived from an EMBL/GenBank/DDBJ whole genome shotgun (WGS) entry which is preliminary data.</text>
</comment>
<name>A0A9P5ZNB4_PLEER</name>
<proteinExistence type="predicted"/>
<protein>
    <submittedName>
        <fullName evidence="1">Uncharacterized protein</fullName>
    </submittedName>
</protein>
<dbReference type="AlphaFoldDB" id="A0A9P5ZNB4"/>
<evidence type="ECO:0000313" key="1">
    <source>
        <dbReference type="EMBL" id="KAF9490954.1"/>
    </source>
</evidence>
<dbReference type="EMBL" id="MU154629">
    <property type="protein sequence ID" value="KAF9490954.1"/>
    <property type="molecule type" value="Genomic_DNA"/>
</dbReference>
<accession>A0A9P5ZNB4</accession>
<dbReference type="Proteomes" id="UP000807025">
    <property type="component" value="Unassembled WGS sequence"/>
</dbReference>
<keyword evidence="2" id="KW-1185">Reference proteome</keyword>